<gene>
    <name evidence="3" type="ORF">DEA37_0005012</name>
</gene>
<organism evidence="3 4">
    <name type="scientific">Paragonimus westermani</name>
    <dbReference type="NCBI Taxonomy" id="34504"/>
    <lineage>
        <taxon>Eukaryota</taxon>
        <taxon>Metazoa</taxon>
        <taxon>Spiralia</taxon>
        <taxon>Lophotrochozoa</taxon>
        <taxon>Platyhelminthes</taxon>
        <taxon>Trematoda</taxon>
        <taxon>Digenea</taxon>
        <taxon>Plagiorchiida</taxon>
        <taxon>Troglotremata</taxon>
        <taxon>Troglotrematidae</taxon>
        <taxon>Paragonimus</taxon>
    </lineage>
</organism>
<feature type="compositionally biased region" description="Basic residues" evidence="2">
    <location>
        <begin position="140"/>
        <end position="154"/>
    </location>
</feature>
<dbReference type="AlphaFoldDB" id="A0A5J4NV80"/>
<feature type="region of interest" description="Disordered" evidence="2">
    <location>
        <begin position="139"/>
        <end position="158"/>
    </location>
</feature>
<evidence type="ECO:0000256" key="1">
    <source>
        <dbReference type="SAM" id="Coils"/>
    </source>
</evidence>
<proteinExistence type="predicted"/>
<feature type="coiled-coil region" evidence="1">
    <location>
        <begin position="10"/>
        <end position="41"/>
    </location>
</feature>
<accession>A0A5J4NV80</accession>
<feature type="compositionally biased region" description="Basic and acidic residues" evidence="2">
    <location>
        <begin position="70"/>
        <end position="84"/>
    </location>
</feature>
<evidence type="ECO:0008006" key="5">
    <source>
        <dbReference type="Google" id="ProtNLM"/>
    </source>
</evidence>
<protein>
    <recommendedName>
        <fullName evidence="5">Centrosomal protein of 162 kDa</fullName>
    </recommendedName>
</protein>
<feature type="region of interest" description="Disordered" evidence="2">
    <location>
        <begin position="67"/>
        <end position="92"/>
    </location>
</feature>
<comment type="caution">
    <text evidence="3">The sequence shown here is derived from an EMBL/GenBank/DDBJ whole genome shotgun (WGS) entry which is preliminary data.</text>
</comment>
<keyword evidence="1" id="KW-0175">Coiled coil</keyword>
<dbReference type="EMBL" id="QNGE01000799">
    <property type="protein sequence ID" value="KAA3679242.1"/>
    <property type="molecule type" value="Genomic_DNA"/>
</dbReference>
<keyword evidence="4" id="KW-1185">Reference proteome</keyword>
<reference evidence="3 4" key="1">
    <citation type="journal article" date="2019" name="Gigascience">
        <title>Whole-genome sequence of the oriental lung fluke Paragonimus westermani.</title>
        <authorList>
            <person name="Oey H."/>
            <person name="Zakrzewski M."/>
            <person name="Narain K."/>
            <person name="Devi K.R."/>
            <person name="Agatsuma T."/>
            <person name="Nawaratna S."/>
            <person name="Gobert G.N."/>
            <person name="Jones M.K."/>
            <person name="Ragan M.A."/>
            <person name="McManus D.P."/>
            <person name="Krause L."/>
        </authorList>
    </citation>
    <scope>NUCLEOTIDE SEQUENCE [LARGE SCALE GENOMIC DNA]</scope>
    <source>
        <strain evidence="3 4">IND2009</strain>
    </source>
</reference>
<evidence type="ECO:0000256" key="2">
    <source>
        <dbReference type="SAM" id="MobiDB-lite"/>
    </source>
</evidence>
<name>A0A5J4NV80_9TREM</name>
<sequence length="421" mass="48579">QDVSSDSADRTLLQQHVRALKEELELTRENGKKTIRSLQQQYEAVKFHYEERIQSLQSLVQHSQVVDCPPEDKTEYRLKSEKPSRPTLTLDPDDSQRVQHLLLKLHGQIHQLKQELTNRQRSIEQVEHFTRLNSSTVVVHPHRNSRTRASRTAKKAVSPKMIETPLKVINHIQSGKHDVTEQFDNRMPGQATQSVPRPTHKDVAILTKLDELVEQKREISTSDDTQLLEAELEKQAGLVICLQNELNRLRTSHPEGSVPLGTKIKVERVHTYCVQSFNLLITELDRLRKRVALLEYQLRMLTELHQAVVKGHPSDRILAQLFERLCALERHMETKIENIKSHEYSQKAHVIRHCPCQHLLSVCLEQANHWQTLAEQRKIDLDRLSADADVLVSILTELKCGQAEPPRDNCYIVHTNHLLKG</sequence>
<dbReference type="Proteomes" id="UP000324629">
    <property type="component" value="Unassembled WGS sequence"/>
</dbReference>
<evidence type="ECO:0000313" key="4">
    <source>
        <dbReference type="Proteomes" id="UP000324629"/>
    </source>
</evidence>
<feature type="non-terminal residue" evidence="3">
    <location>
        <position position="1"/>
    </location>
</feature>
<evidence type="ECO:0000313" key="3">
    <source>
        <dbReference type="EMBL" id="KAA3679242.1"/>
    </source>
</evidence>